<accession>A0A1W1ZCB2</accession>
<dbReference type="Pfam" id="PF00132">
    <property type="entry name" value="Hexapep"/>
    <property type="match status" value="1"/>
</dbReference>
<dbReference type="GO" id="GO:0005737">
    <property type="term" value="C:cytoplasm"/>
    <property type="evidence" value="ECO:0007669"/>
    <property type="project" value="UniProtKB-SubCell"/>
</dbReference>
<dbReference type="InterPro" id="IPR029098">
    <property type="entry name" value="Acetyltransf_C"/>
</dbReference>
<keyword evidence="3 8" id="KW-0441">Lipid A biosynthesis</keyword>
<dbReference type="GO" id="GO:0008780">
    <property type="term" value="F:acyl-[acyl-carrier-protein]-UDP-N-acetylglucosamine O-acyltransferase activity"/>
    <property type="evidence" value="ECO:0007669"/>
    <property type="project" value="UniProtKB-UniRule"/>
</dbReference>
<dbReference type="EMBL" id="FWXJ01000005">
    <property type="protein sequence ID" value="SMC46055.1"/>
    <property type="molecule type" value="Genomic_DNA"/>
</dbReference>
<keyword evidence="6 8" id="KW-0443">Lipid metabolism</keyword>
<dbReference type="InterPro" id="IPR018357">
    <property type="entry name" value="Hexapep_transf_CS"/>
</dbReference>
<evidence type="ECO:0000313" key="11">
    <source>
        <dbReference type="Proteomes" id="UP000192708"/>
    </source>
</evidence>
<evidence type="ECO:0000256" key="8">
    <source>
        <dbReference type="HAMAP-Rule" id="MF_00387"/>
    </source>
</evidence>
<dbReference type="RefSeq" id="WP_084283183.1">
    <property type="nucleotide sequence ID" value="NZ_FWXJ01000005.1"/>
</dbReference>
<dbReference type="NCBIfam" id="TIGR01852">
    <property type="entry name" value="lipid_A_lpxA"/>
    <property type="match status" value="1"/>
</dbReference>
<evidence type="ECO:0000256" key="7">
    <source>
        <dbReference type="ARBA" id="ARBA00023315"/>
    </source>
</evidence>
<sequence>MSLIHSTAIVDPLAIIDPTAQIGPYAIIGPNVKIGARTQVGSHTVIEGKTTIGEDNKISHFAAVGGVPQDMKYQGEDTELVIGDRNTIREFTTIHTGTSQDLGKTVIGNDNWIMAYVHIAHDCQVGNHTIFSSNAQIAGHVIVEDWAILGGMSGVHQFVRIGQHSMLGGASALVQDIPPFVIAAGDKASPHGLNAEGLKRRGFSAETVTALRQAYKILYKDGLTFEDAKVAIQNMITSSNNIAPISLETTEKLQEFLNFITASKRGIIR</sequence>
<evidence type="ECO:0000313" key="10">
    <source>
        <dbReference type="EMBL" id="SMC46055.1"/>
    </source>
</evidence>
<dbReference type="GO" id="GO:0016020">
    <property type="term" value="C:membrane"/>
    <property type="evidence" value="ECO:0007669"/>
    <property type="project" value="GOC"/>
</dbReference>
<keyword evidence="5 8" id="KW-0677">Repeat</keyword>
<dbReference type="GO" id="GO:0009245">
    <property type="term" value="P:lipid A biosynthetic process"/>
    <property type="evidence" value="ECO:0007669"/>
    <property type="project" value="UniProtKB-UniRule"/>
</dbReference>
<dbReference type="STRING" id="1938817.SAMN06296008_10520"/>
<keyword evidence="2 8" id="KW-0444">Lipid biosynthesis</keyword>
<dbReference type="OrthoDB" id="9807278at2"/>
<reference evidence="10 11" key="1">
    <citation type="submission" date="2017-04" db="EMBL/GenBank/DDBJ databases">
        <authorList>
            <person name="Afonso C.L."/>
            <person name="Miller P.J."/>
            <person name="Scott M.A."/>
            <person name="Spackman E."/>
            <person name="Goraichik I."/>
            <person name="Dimitrov K.M."/>
            <person name="Suarez D.L."/>
            <person name="Swayne D.E."/>
        </authorList>
    </citation>
    <scope>NUCLEOTIDE SEQUENCE [LARGE SCALE GENOMIC DNA]</scope>
    <source>
        <strain evidence="10 11">VK13</strain>
    </source>
</reference>
<dbReference type="Gene3D" id="2.160.10.10">
    <property type="entry name" value="Hexapeptide repeat proteins"/>
    <property type="match status" value="1"/>
</dbReference>
<organism evidence="10 11">
    <name type="scientific">Polynucleobacter kasalickyi</name>
    <dbReference type="NCBI Taxonomy" id="1938817"/>
    <lineage>
        <taxon>Bacteria</taxon>
        <taxon>Pseudomonadati</taxon>
        <taxon>Pseudomonadota</taxon>
        <taxon>Betaproteobacteria</taxon>
        <taxon>Burkholderiales</taxon>
        <taxon>Burkholderiaceae</taxon>
        <taxon>Polynucleobacter</taxon>
    </lineage>
</organism>
<evidence type="ECO:0000256" key="4">
    <source>
        <dbReference type="ARBA" id="ARBA00022679"/>
    </source>
</evidence>
<evidence type="ECO:0000256" key="2">
    <source>
        <dbReference type="ARBA" id="ARBA00022516"/>
    </source>
</evidence>
<keyword evidence="11" id="KW-1185">Reference proteome</keyword>
<dbReference type="InterPro" id="IPR011004">
    <property type="entry name" value="Trimer_LpxA-like_sf"/>
</dbReference>
<keyword evidence="1 8" id="KW-0963">Cytoplasm</keyword>
<feature type="domain" description="UDP N-acetylglucosamine O-acyltransferase C-terminal" evidence="9">
    <location>
        <begin position="176"/>
        <end position="268"/>
    </location>
</feature>
<proteinExistence type="inferred from homology"/>
<evidence type="ECO:0000256" key="1">
    <source>
        <dbReference type="ARBA" id="ARBA00022490"/>
    </source>
</evidence>
<dbReference type="SUPFAM" id="SSF51161">
    <property type="entry name" value="Trimeric LpxA-like enzymes"/>
    <property type="match status" value="1"/>
</dbReference>
<dbReference type="InterPro" id="IPR010137">
    <property type="entry name" value="Lipid_A_LpxA"/>
</dbReference>
<dbReference type="PROSITE" id="PS00101">
    <property type="entry name" value="HEXAPEP_TRANSFERASES"/>
    <property type="match status" value="1"/>
</dbReference>
<dbReference type="InterPro" id="IPR037157">
    <property type="entry name" value="Acetyltransf_C_sf"/>
</dbReference>
<evidence type="ECO:0000256" key="5">
    <source>
        <dbReference type="ARBA" id="ARBA00022737"/>
    </source>
</evidence>
<name>A0A1W1ZCB2_9BURK</name>
<dbReference type="UniPathway" id="UPA00359">
    <property type="reaction ID" value="UER00477"/>
</dbReference>
<keyword evidence="7 8" id="KW-0012">Acyltransferase</keyword>
<evidence type="ECO:0000256" key="6">
    <source>
        <dbReference type="ARBA" id="ARBA00023098"/>
    </source>
</evidence>
<keyword evidence="4 8" id="KW-0808">Transferase</keyword>
<comment type="catalytic activity">
    <reaction evidence="8">
        <text>a (3R)-hydroxyacyl-[ACP] + UDP-N-acetyl-alpha-D-glucosamine = a UDP-3-O-[(3R)-3-hydroxyacyl]-N-acetyl-alpha-D-glucosamine + holo-[ACP]</text>
        <dbReference type="Rhea" id="RHEA:67812"/>
        <dbReference type="Rhea" id="RHEA-COMP:9685"/>
        <dbReference type="Rhea" id="RHEA-COMP:9945"/>
        <dbReference type="ChEBI" id="CHEBI:57705"/>
        <dbReference type="ChEBI" id="CHEBI:64479"/>
        <dbReference type="ChEBI" id="CHEBI:78827"/>
        <dbReference type="ChEBI" id="CHEBI:173225"/>
        <dbReference type="EC" id="2.3.1.129"/>
    </reaction>
</comment>
<dbReference type="HAMAP" id="MF_00387">
    <property type="entry name" value="LpxA"/>
    <property type="match status" value="1"/>
</dbReference>
<dbReference type="AlphaFoldDB" id="A0A1W1ZCB2"/>
<evidence type="ECO:0000256" key="3">
    <source>
        <dbReference type="ARBA" id="ARBA00022556"/>
    </source>
</evidence>
<dbReference type="PANTHER" id="PTHR43480:SF1">
    <property type="entry name" value="ACYL-[ACYL-CARRIER-PROTEIN]--UDP-N-ACETYLGLUCOSAMINE O-ACYLTRANSFERASE, MITOCHONDRIAL-RELATED"/>
    <property type="match status" value="1"/>
</dbReference>
<evidence type="ECO:0000259" key="9">
    <source>
        <dbReference type="Pfam" id="PF13720"/>
    </source>
</evidence>
<dbReference type="EC" id="2.3.1.129" evidence="8"/>
<comment type="pathway">
    <text evidence="8">Glycolipid biosynthesis; lipid IV(A) biosynthesis; lipid IV(A) from (3R)-3-hydroxytetradecanoyl-[acyl-carrier-protein] and UDP-N-acetyl-alpha-D-glucosamine: step 1/6.</text>
</comment>
<gene>
    <name evidence="8" type="primary">lpxA</name>
    <name evidence="10" type="ORF">SAMN06296008_10520</name>
</gene>
<dbReference type="NCBIfam" id="NF003657">
    <property type="entry name" value="PRK05289.1"/>
    <property type="match status" value="1"/>
</dbReference>
<dbReference type="InterPro" id="IPR001451">
    <property type="entry name" value="Hexapep"/>
</dbReference>
<dbReference type="Gene3D" id="1.20.1180.10">
    <property type="entry name" value="Udp N-acetylglucosamine O-acyltransferase, C-terminal domain"/>
    <property type="match status" value="1"/>
</dbReference>
<comment type="function">
    <text evidence="8">Involved in the biosynthesis of lipid A, a phosphorylated glycolipid that anchors the lipopolysaccharide to the outer membrane of the cell.</text>
</comment>
<comment type="subcellular location">
    <subcellularLocation>
        <location evidence="8">Cytoplasm</location>
    </subcellularLocation>
</comment>
<dbReference type="CDD" id="cd03351">
    <property type="entry name" value="LbH_UDP-GlcNAc_AT"/>
    <property type="match status" value="1"/>
</dbReference>
<dbReference type="Proteomes" id="UP000192708">
    <property type="component" value="Unassembled WGS sequence"/>
</dbReference>
<protein>
    <recommendedName>
        <fullName evidence="8">Acyl-[acyl-carrier-protein]--UDP-N-acetylglucosamine O-acyltransferase</fullName>
        <shortName evidence="8">UDP-N-acetylglucosamine acyltransferase</shortName>
        <ecNumber evidence="8">2.3.1.129</ecNumber>
    </recommendedName>
</protein>
<comment type="similarity">
    <text evidence="8">Belongs to the transferase hexapeptide repeat family. LpxA subfamily.</text>
</comment>
<dbReference type="PIRSF" id="PIRSF000456">
    <property type="entry name" value="UDP-GlcNAc_acltr"/>
    <property type="match status" value="1"/>
</dbReference>
<comment type="subunit">
    <text evidence="8">Homotrimer.</text>
</comment>
<dbReference type="Pfam" id="PF13720">
    <property type="entry name" value="Acetyltransf_11"/>
    <property type="match status" value="1"/>
</dbReference>
<dbReference type="PANTHER" id="PTHR43480">
    <property type="entry name" value="ACYL-[ACYL-CARRIER-PROTEIN]--UDP-N-ACETYLGLUCOSAMINE O-ACYLTRANSFERASE"/>
    <property type="match status" value="1"/>
</dbReference>